<keyword evidence="1" id="KW-0812">Transmembrane</keyword>
<feature type="transmembrane region" description="Helical" evidence="1">
    <location>
        <begin position="113"/>
        <end position="137"/>
    </location>
</feature>
<protein>
    <submittedName>
        <fullName evidence="2">Uncharacterized protein</fullName>
    </submittedName>
</protein>
<dbReference type="Pfam" id="PF19545">
    <property type="entry name" value="DUF6069"/>
    <property type="match status" value="1"/>
</dbReference>
<reference evidence="2 3" key="1">
    <citation type="submission" date="2016-10" db="EMBL/GenBank/DDBJ databases">
        <authorList>
            <person name="de Groot N.N."/>
        </authorList>
    </citation>
    <scope>NUCLEOTIDE SEQUENCE [LARGE SCALE GENOMIC DNA]</scope>
    <source>
        <strain evidence="2 3">DSM 21741</strain>
    </source>
</reference>
<feature type="transmembrane region" description="Helical" evidence="1">
    <location>
        <begin position="58"/>
        <end position="79"/>
    </location>
</feature>
<dbReference type="EMBL" id="LT629749">
    <property type="protein sequence ID" value="SDR77119.1"/>
    <property type="molecule type" value="Genomic_DNA"/>
</dbReference>
<keyword evidence="1" id="KW-1133">Transmembrane helix</keyword>
<feature type="transmembrane region" description="Helical" evidence="1">
    <location>
        <begin position="86"/>
        <end position="107"/>
    </location>
</feature>
<keyword evidence="1" id="KW-0472">Membrane</keyword>
<gene>
    <name evidence="2" type="ORF">SAMN04488543_0403</name>
</gene>
<dbReference type="Proteomes" id="UP000199092">
    <property type="component" value="Chromosome I"/>
</dbReference>
<evidence type="ECO:0000313" key="2">
    <source>
        <dbReference type="EMBL" id="SDR77119.1"/>
    </source>
</evidence>
<accession>A0A1H1LTQ0</accession>
<dbReference type="InterPro" id="IPR045713">
    <property type="entry name" value="DUF6069"/>
</dbReference>
<feature type="transmembrane region" description="Helical" evidence="1">
    <location>
        <begin position="16"/>
        <end position="38"/>
    </location>
</feature>
<sequence length="142" mass="13840">MAGAVTAPGRVPVRTALGVVAVAVLVAVAADLALYGLGRAAGGSFVFTAPAGATRVDAATVAGFAALPLLVGLALAVLLARRWPRVLGVGQVAAPVLALGTVPLMTLPADLDAVSTVALALGHVVLVPVSVLALRALRGDPG</sequence>
<keyword evidence="3" id="KW-1185">Reference proteome</keyword>
<name>A0A1H1LTQ0_9ACTN</name>
<organism evidence="2 3">
    <name type="scientific">Friedmanniella luteola</name>
    <dbReference type="NCBI Taxonomy" id="546871"/>
    <lineage>
        <taxon>Bacteria</taxon>
        <taxon>Bacillati</taxon>
        <taxon>Actinomycetota</taxon>
        <taxon>Actinomycetes</taxon>
        <taxon>Propionibacteriales</taxon>
        <taxon>Nocardioidaceae</taxon>
        <taxon>Friedmanniella</taxon>
    </lineage>
</organism>
<dbReference type="STRING" id="546871.SAMN04488543_0403"/>
<proteinExistence type="predicted"/>
<evidence type="ECO:0000256" key="1">
    <source>
        <dbReference type="SAM" id="Phobius"/>
    </source>
</evidence>
<dbReference type="AlphaFoldDB" id="A0A1H1LTQ0"/>
<evidence type="ECO:0000313" key="3">
    <source>
        <dbReference type="Proteomes" id="UP000199092"/>
    </source>
</evidence>